<comment type="caution">
    <text evidence="2">The sequence shown here is derived from an EMBL/GenBank/DDBJ whole genome shotgun (WGS) entry which is preliminary data.</text>
</comment>
<accession>A0A7W6CU45</accession>
<dbReference type="Gene3D" id="3.40.50.300">
    <property type="entry name" value="P-loop containing nucleotide triphosphate hydrolases"/>
    <property type="match status" value="2"/>
</dbReference>
<proteinExistence type="predicted"/>
<dbReference type="InterPro" id="IPR011545">
    <property type="entry name" value="DEAD/DEAH_box_helicase_dom"/>
</dbReference>
<reference evidence="2 3" key="1">
    <citation type="submission" date="2020-08" db="EMBL/GenBank/DDBJ databases">
        <title>Genomic Encyclopedia of Type Strains, Phase IV (KMG-IV): sequencing the most valuable type-strain genomes for metagenomic binning, comparative biology and taxonomic classification.</title>
        <authorList>
            <person name="Goeker M."/>
        </authorList>
    </citation>
    <scope>NUCLEOTIDE SEQUENCE [LARGE SCALE GENOMIC DNA]</scope>
    <source>
        <strain evidence="2 3">DSM 26575</strain>
    </source>
</reference>
<dbReference type="InterPro" id="IPR027417">
    <property type="entry name" value="P-loop_NTPase"/>
</dbReference>
<organism evidence="2 3">
    <name type="scientific">Rhizobium metallidurans</name>
    <dbReference type="NCBI Taxonomy" id="1265931"/>
    <lineage>
        <taxon>Bacteria</taxon>
        <taxon>Pseudomonadati</taxon>
        <taxon>Pseudomonadota</taxon>
        <taxon>Alphaproteobacteria</taxon>
        <taxon>Hyphomicrobiales</taxon>
        <taxon>Rhizobiaceae</taxon>
        <taxon>Rhizobium/Agrobacterium group</taxon>
        <taxon>Rhizobium</taxon>
    </lineage>
</organism>
<evidence type="ECO:0000259" key="1">
    <source>
        <dbReference type="Pfam" id="PF00270"/>
    </source>
</evidence>
<sequence>MTNMVTVMYGQTGESQAINSRGMRTMQARAFDARNAQYLLVKAPPASGKSRALMFIALDKLENQGARKVIVAVPERSIGASFRSTRLSDQGFFRDWVVDERWNLCNAGGNAGKVQAFQDFMASEDEALVCTHATLRFAYERMGAAAFETSLVAIDEFHHASADADSRLGEVVRGLMENGKPHIVAMTGSYFRGDALPVLRGEDEEKFTRVTYTYYEQLNGYRDLRSLGIGYHFYRGHYGDAIGEILDPSKKTIVHIPAVQSAASSGDKYSEVDRILDHLGDFVSKDEDSGIQTVRGKDGRLLKVADLVTEDGRDKVVAALRNVTSRDDMDIIIALGMAKEGFDWIWCEHALTVGYRGSLTEIIQIIGRATRDAPDKHHAQFTNLIAEPDAASEAVAGAVNNMLKAIACSLLMEQVLAPNFNFRTRREDDDITGARQTADIIATGEADTIVIRGFLEPGSPRTQQIVESDLTDLTAKIMQDPAILRAAVSPEEFSPEVINQILIPRVIEREYPDLTTEQIEEVRQHVVANSAFRANAIEVVPPDQNPPDADGNPQPDVRFIRMAGSFINIDDLDVDLIDSINPFQRAYEILSKSVTADVLKRIHEAITATRIAMTEEEAVMLWPRIKAFTQERTREPSLTSPNPMEKRMAEALAFIREAARRKKAQTAAENA</sequence>
<feature type="domain" description="DEAD/DEAH-box helicase" evidence="1">
    <location>
        <begin position="26"/>
        <end position="187"/>
    </location>
</feature>
<dbReference type="SUPFAM" id="SSF52540">
    <property type="entry name" value="P-loop containing nucleoside triphosphate hydrolases"/>
    <property type="match status" value="1"/>
</dbReference>
<dbReference type="Proteomes" id="UP000582090">
    <property type="component" value="Unassembled WGS sequence"/>
</dbReference>
<evidence type="ECO:0000313" key="3">
    <source>
        <dbReference type="Proteomes" id="UP000582090"/>
    </source>
</evidence>
<gene>
    <name evidence="2" type="ORF">GGQ67_004897</name>
</gene>
<name>A0A7W6CU45_9HYPH</name>
<dbReference type="EMBL" id="JACIDW010000035">
    <property type="protein sequence ID" value="MBB3967200.1"/>
    <property type="molecule type" value="Genomic_DNA"/>
</dbReference>
<dbReference type="Pfam" id="PF00270">
    <property type="entry name" value="DEAD"/>
    <property type="match status" value="1"/>
</dbReference>
<dbReference type="RefSeq" id="WP_183902622.1">
    <property type="nucleotide sequence ID" value="NZ_JACIDW010000035.1"/>
</dbReference>
<dbReference type="AlphaFoldDB" id="A0A7W6CU45"/>
<keyword evidence="3" id="KW-1185">Reference proteome</keyword>
<dbReference type="GO" id="GO:0005524">
    <property type="term" value="F:ATP binding"/>
    <property type="evidence" value="ECO:0007669"/>
    <property type="project" value="InterPro"/>
</dbReference>
<dbReference type="GO" id="GO:0003676">
    <property type="term" value="F:nucleic acid binding"/>
    <property type="evidence" value="ECO:0007669"/>
    <property type="project" value="InterPro"/>
</dbReference>
<protein>
    <recommendedName>
        <fullName evidence="1">DEAD/DEAH-box helicase domain-containing protein</fullName>
    </recommendedName>
</protein>
<evidence type="ECO:0000313" key="2">
    <source>
        <dbReference type="EMBL" id="MBB3967200.1"/>
    </source>
</evidence>